<protein>
    <recommendedName>
        <fullName evidence="20">Citramalyl-CoA lyase, mitochondrial</fullName>
        <ecNumber evidence="4">2.3.3.9</ecNumber>
        <ecNumber evidence="18">3.1.2.30</ecNumber>
        <ecNumber evidence="19">4.1.3.25</ecNumber>
    </recommendedName>
    <alternativeName>
        <fullName evidence="22">(3S)-malyl-CoA thioesterase</fullName>
    </alternativeName>
    <alternativeName>
        <fullName evidence="23">Beta-methylmalate synthase</fullName>
    </alternativeName>
    <alternativeName>
        <fullName evidence="21">Malate synthase</fullName>
    </alternativeName>
</protein>
<dbReference type="GO" id="GO:0106064">
    <property type="term" value="P:regulation of cobalamin metabolic process"/>
    <property type="evidence" value="ECO:0007669"/>
    <property type="project" value="UniProtKB-ARBA"/>
</dbReference>
<reference evidence="29" key="2">
    <citation type="submission" date="2020-05" db="UniProtKB">
        <authorList>
            <consortium name="EnsemblMetazoa"/>
        </authorList>
    </citation>
    <scope>IDENTIFICATION</scope>
    <source>
        <strain evidence="29">wikel</strain>
    </source>
</reference>
<dbReference type="PANTHER" id="PTHR11105:SF0">
    <property type="entry name" value="CITRAMALYL-COA LYASE, MITOCHONDRIAL"/>
    <property type="match status" value="1"/>
</dbReference>
<dbReference type="PIRSF" id="PIRSF015582">
    <property type="entry name" value="Cit_lyase_B"/>
    <property type="match status" value="1"/>
</dbReference>
<dbReference type="PANTHER" id="PTHR11105">
    <property type="entry name" value="CITRATE LYASE SUBUNIT BETA-RELATED"/>
    <property type="match status" value="1"/>
</dbReference>
<dbReference type="VEuPathDB" id="VectorBase:ISCW009007"/>
<keyword evidence="8 25" id="KW-0460">Magnesium</keyword>
<evidence type="ECO:0000256" key="22">
    <source>
        <dbReference type="ARBA" id="ARBA00076788"/>
    </source>
</evidence>
<gene>
    <name evidence="28" type="ORF">IscW_ISCW009007</name>
</gene>
<dbReference type="STRING" id="6945.B7Q3E5"/>
<dbReference type="VEuPathDB" id="VectorBase:ISCP_021971"/>
<organism>
    <name type="scientific">Ixodes scapularis</name>
    <name type="common">Black-legged tick</name>
    <name type="synonym">Deer tick</name>
    <dbReference type="NCBI Taxonomy" id="6945"/>
    <lineage>
        <taxon>Eukaryota</taxon>
        <taxon>Metazoa</taxon>
        <taxon>Ecdysozoa</taxon>
        <taxon>Arthropoda</taxon>
        <taxon>Chelicerata</taxon>
        <taxon>Arachnida</taxon>
        <taxon>Acari</taxon>
        <taxon>Parasitiformes</taxon>
        <taxon>Ixodida</taxon>
        <taxon>Ixodoidea</taxon>
        <taxon>Ixodidae</taxon>
        <taxon>Ixodinae</taxon>
        <taxon>Ixodes</taxon>
    </lineage>
</organism>
<feature type="binding site" evidence="25">
    <location>
        <position position="172"/>
    </location>
    <ligand>
        <name>Mg(2+)</name>
        <dbReference type="ChEBI" id="CHEBI:18420"/>
    </ligand>
</feature>
<dbReference type="GO" id="GO:0016787">
    <property type="term" value="F:hydrolase activity"/>
    <property type="evidence" value="ECO:0007669"/>
    <property type="project" value="UniProtKB-KW"/>
</dbReference>
<evidence type="ECO:0000256" key="8">
    <source>
        <dbReference type="ARBA" id="ARBA00022842"/>
    </source>
</evidence>
<keyword evidence="6 25" id="KW-0479">Metal-binding</keyword>
<feature type="region of interest" description="Disordered" evidence="26">
    <location>
        <begin position="334"/>
        <end position="363"/>
    </location>
</feature>
<feature type="binding site" evidence="24">
    <location>
        <position position="107"/>
    </location>
    <ligand>
        <name>substrate</name>
    </ligand>
</feature>
<dbReference type="PaxDb" id="6945-B7Q3E5"/>
<comment type="catalytic activity">
    <reaction evidence="14">
        <text>propanoyl-CoA + glyoxylate + H2O = 3-methylmalate + CoA + H(+)</text>
        <dbReference type="Rhea" id="RHEA:47628"/>
        <dbReference type="ChEBI" id="CHEBI:15377"/>
        <dbReference type="ChEBI" id="CHEBI:15378"/>
        <dbReference type="ChEBI" id="CHEBI:36655"/>
        <dbReference type="ChEBI" id="CHEBI:57287"/>
        <dbReference type="ChEBI" id="CHEBI:57392"/>
        <dbReference type="ChEBI" id="CHEBI:87810"/>
    </reaction>
</comment>
<evidence type="ECO:0000256" key="9">
    <source>
        <dbReference type="ARBA" id="ARBA00022946"/>
    </source>
</evidence>
<comment type="cofactor">
    <cofactor evidence="1">
        <name>Mg(2+)</name>
        <dbReference type="ChEBI" id="CHEBI:18420"/>
    </cofactor>
</comment>
<evidence type="ECO:0000256" key="10">
    <source>
        <dbReference type="ARBA" id="ARBA00022990"/>
    </source>
</evidence>
<feature type="domain" description="HpcH/HpaI aldolase/citrate lyase" evidence="27">
    <location>
        <begin position="45"/>
        <end position="273"/>
    </location>
</feature>
<evidence type="ECO:0000256" key="18">
    <source>
        <dbReference type="ARBA" id="ARBA00066460"/>
    </source>
</evidence>
<evidence type="ECO:0000256" key="21">
    <source>
        <dbReference type="ARBA" id="ARBA00076231"/>
    </source>
</evidence>
<evidence type="ECO:0000256" key="14">
    <source>
        <dbReference type="ARBA" id="ARBA00051623"/>
    </source>
</evidence>
<keyword evidence="5" id="KW-0808">Transferase</keyword>
<dbReference type="InterPro" id="IPR011206">
    <property type="entry name" value="Citrate_lyase_beta/mcl1/mcl2"/>
</dbReference>
<comment type="subunit">
    <text evidence="3">Homotrimer.</text>
</comment>
<evidence type="ECO:0000256" key="1">
    <source>
        <dbReference type="ARBA" id="ARBA00001946"/>
    </source>
</evidence>
<dbReference type="GO" id="GO:0005739">
    <property type="term" value="C:mitochondrion"/>
    <property type="evidence" value="ECO:0007669"/>
    <property type="project" value="UniProtKB-SubCell"/>
</dbReference>
<reference evidence="28 30" key="1">
    <citation type="submission" date="2008-03" db="EMBL/GenBank/DDBJ databases">
        <title>Annotation of Ixodes scapularis.</title>
        <authorList>
            <consortium name="Ixodes scapularis Genome Project Consortium"/>
            <person name="Caler E."/>
            <person name="Hannick L.I."/>
            <person name="Bidwell S."/>
            <person name="Joardar V."/>
            <person name="Thiagarajan M."/>
            <person name="Amedeo P."/>
            <person name="Galinsky K.J."/>
            <person name="Schobel S."/>
            <person name="Inman J."/>
            <person name="Hostetler J."/>
            <person name="Miller J."/>
            <person name="Hammond M."/>
            <person name="Megy K."/>
            <person name="Lawson D."/>
            <person name="Kodira C."/>
            <person name="Sutton G."/>
            <person name="Meyer J."/>
            <person name="Hill C.A."/>
            <person name="Birren B."/>
            <person name="Nene V."/>
            <person name="Collins F."/>
            <person name="Alarcon-Chaidez F."/>
            <person name="Wikel S."/>
            <person name="Strausberg R."/>
        </authorList>
    </citation>
    <scope>NUCLEOTIDE SEQUENCE [LARGE SCALE GENOMIC DNA]</scope>
    <source>
        <strain evidence="30">Wikel</strain>
        <strain evidence="28">Wikel colony</strain>
    </source>
</reference>
<dbReference type="VEuPathDB" id="VectorBase:ISCI009007"/>
<dbReference type="OrthoDB" id="1773at2759"/>
<comment type="similarity">
    <text evidence="17">Belongs to the HpcH/HpaI aldolase family. Citrate lyase beta subunit-like subfamily.</text>
</comment>
<evidence type="ECO:0000256" key="17">
    <source>
        <dbReference type="ARBA" id="ARBA00061542"/>
    </source>
</evidence>
<keyword evidence="11" id="KW-0496">Mitochondrion</keyword>
<keyword evidence="7" id="KW-0378">Hydrolase</keyword>
<comment type="subcellular location">
    <subcellularLocation>
        <location evidence="2">Mitochondrion</location>
    </subcellularLocation>
</comment>
<evidence type="ECO:0000256" key="12">
    <source>
        <dbReference type="ARBA" id="ARBA00023239"/>
    </source>
</evidence>
<dbReference type="GO" id="GO:0006107">
    <property type="term" value="P:oxaloacetate metabolic process"/>
    <property type="evidence" value="ECO:0000318"/>
    <property type="project" value="GO_Central"/>
</dbReference>
<dbReference type="EC" id="2.3.3.9" evidence="4"/>
<dbReference type="EMBL" id="ABJB011001546">
    <property type="status" value="NOT_ANNOTATED_CDS"/>
    <property type="molecule type" value="Genomic_DNA"/>
</dbReference>
<feature type="binding site" evidence="25">
    <location>
        <position position="207"/>
    </location>
    <ligand>
        <name>Mg(2+)</name>
        <dbReference type="ChEBI" id="CHEBI:18420"/>
    </ligand>
</feature>
<evidence type="ECO:0000256" key="11">
    <source>
        <dbReference type="ARBA" id="ARBA00023128"/>
    </source>
</evidence>
<dbReference type="InterPro" id="IPR005000">
    <property type="entry name" value="Aldolase/citrate-lyase_domain"/>
</dbReference>
<evidence type="ECO:0000256" key="6">
    <source>
        <dbReference type="ARBA" id="ARBA00022723"/>
    </source>
</evidence>
<evidence type="ECO:0000256" key="26">
    <source>
        <dbReference type="SAM" id="MobiDB-lite"/>
    </source>
</evidence>
<evidence type="ECO:0007829" key="31">
    <source>
        <dbReference type="PeptideAtlas" id="B7Q3E5"/>
    </source>
</evidence>
<dbReference type="Gene3D" id="3.20.20.60">
    <property type="entry name" value="Phosphoenolpyruvate-binding domains"/>
    <property type="match status" value="1"/>
</dbReference>
<keyword evidence="30" id="KW-1185">Reference proteome</keyword>
<evidence type="ECO:0000256" key="4">
    <source>
        <dbReference type="ARBA" id="ARBA00012636"/>
    </source>
</evidence>
<evidence type="ECO:0000256" key="13">
    <source>
        <dbReference type="ARBA" id="ARBA00047918"/>
    </source>
</evidence>
<keyword evidence="10" id="KW-0007">Acetylation</keyword>
<comment type="catalytic activity">
    <reaction evidence="15">
        <text>(3S)-citramalyl-CoA = pyruvate + acetyl-CoA</text>
        <dbReference type="Rhea" id="RHEA:22612"/>
        <dbReference type="ChEBI" id="CHEBI:15361"/>
        <dbReference type="ChEBI" id="CHEBI:57288"/>
        <dbReference type="ChEBI" id="CHEBI:58668"/>
        <dbReference type="EC" id="4.1.3.25"/>
    </reaction>
</comment>
<evidence type="ECO:0000313" key="29">
    <source>
        <dbReference type="EnsemblMetazoa" id="ISCW009007-PA"/>
    </source>
</evidence>
<evidence type="ECO:0000256" key="20">
    <source>
        <dbReference type="ARBA" id="ARBA00072098"/>
    </source>
</evidence>
<evidence type="ECO:0000256" key="2">
    <source>
        <dbReference type="ARBA" id="ARBA00004173"/>
    </source>
</evidence>
<evidence type="ECO:0000256" key="15">
    <source>
        <dbReference type="ARBA" id="ARBA00051672"/>
    </source>
</evidence>
<keyword evidence="12 28" id="KW-0456">Lyase</keyword>
<dbReference type="GO" id="GO:0047777">
    <property type="term" value="F:(S)-citramalyl-CoA lyase activity"/>
    <property type="evidence" value="ECO:0007669"/>
    <property type="project" value="UniProtKB-EC"/>
</dbReference>
<proteinExistence type="evidence at protein level"/>
<keyword evidence="31" id="KW-1267">Proteomics identification</keyword>
<accession>B7Q3E5</accession>
<keyword evidence="9" id="KW-0809">Transit peptide</keyword>
<dbReference type="GO" id="GO:0000287">
    <property type="term" value="F:magnesium ion binding"/>
    <property type="evidence" value="ECO:0000318"/>
    <property type="project" value="GO_Central"/>
</dbReference>
<evidence type="ECO:0000256" key="19">
    <source>
        <dbReference type="ARBA" id="ARBA00066840"/>
    </source>
</evidence>
<dbReference type="EC" id="3.1.2.30" evidence="18"/>
<dbReference type="FunFam" id="3.20.20.60:FF:000014">
    <property type="entry name" value="Citrate lyase subunit beta-like protein"/>
    <property type="match status" value="1"/>
</dbReference>
<evidence type="ECO:0000256" key="23">
    <source>
        <dbReference type="ARBA" id="ARBA00083020"/>
    </source>
</evidence>
<evidence type="ECO:0000256" key="25">
    <source>
        <dbReference type="PIRSR" id="PIRSR015582-2"/>
    </source>
</evidence>
<dbReference type="SUPFAM" id="SSF51621">
    <property type="entry name" value="Phosphoenolpyruvate/pyruvate domain"/>
    <property type="match status" value="1"/>
</dbReference>
<evidence type="ECO:0000313" key="30">
    <source>
        <dbReference type="Proteomes" id="UP000001555"/>
    </source>
</evidence>
<evidence type="ECO:0000256" key="16">
    <source>
        <dbReference type="ARBA" id="ARBA00055540"/>
    </source>
</evidence>
<sequence>LLLQMLRQFFRRDLSSQLRLCSLLPRRYKSDDNATPTRKKYTPRRAVLYVPGNDEKKIVKTTNLDVDCVVLDCEDGVAVNKKKEARETIGKVLGSLQFGARTDVAVRVNSVGSGLAEEDLECILEAKTLPSTIFLPKVESKDDVTWLMNHVQSELKDRKRDKHKFDLVLYVETALGLLNCREFLEHTREMSEFTRFRLAGLVFGSDDFTANIGATRTKDAKEVLFARQQVVVLAKAYGIQAIDMLYFKNLEGLRAHSLEGASMGFTGKQVIHPGQVAVVQEAFSPSPEQLDRARRMVAQFEKHQKEGKGAFTFEGSMIDMPTVLQATNLVEADRAIHASRENKDGEENSSDDEKHQKKAKKES</sequence>
<dbReference type="GO" id="GO:0004474">
    <property type="term" value="F:malate synthase activity"/>
    <property type="evidence" value="ECO:0007669"/>
    <property type="project" value="UniProtKB-EC"/>
</dbReference>
<comment type="catalytic activity">
    <reaction evidence="13">
        <text>glyoxylate + acetyl-CoA + H2O = (S)-malate + CoA + H(+)</text>
        <dbReference type="Rhea" id="RHEA:18181"/>
        <dbReference type="ChEBI" id="CHEBI:15377"/>
        <dbReference type="ChEBI" id="CHEBI:15378"/>
        <dbReference type="ChEBI" id="CHEBI:15589"/>
        <dbReference type="ChEBI" id="CHEBI:36655"/>
        <dbReference type="ChEBI" id="CHEBI:57287"/>
        <dbReference type="ChEBI" id="CHEBI:57288"/>
        <dbReference type="EC" id="2.3.3.9"/>
    </reaction>
</comment>
<evidence type="ECO:0000313" key="28">
    <source>
        <dbReference type="EMBL" id="EEC13367.1"/>
    </source>
</evidence>
<dbReference type="EMBL" id="DS849387">
    <property type="protein sequence ID" value="EEC13367.1"/>
    <property type="molecule type" value="Genomic_DNA"/>
</dbReference>
<dbReference type="EnsemblMetazoa" id="ISCW009007-RA">
    <property type="protein sequence ID" value="ISCW009007-PA"/>
    <property type="gene ID" value="ISCW009007"/>
</dbReference>
<evidence type="ECO:0000256" key="24">
    <source>
        <dbReference type="PIRSR" id="PIRSR015582-1"/>
    </source>
</evidence>
<dbReference type="HOGENOM" id="CLU_044864_1_1_1"/>
<evidence type="ECO:0000256" key="7">
    <source>
        <dbReference type="ARBA" id="ARBA00022801"/>
    </source>
</evidence>
<name>B7Q3E5_IXOSC</name>
<feature type="non-terminal residue" evidence="28">
    <location>
        <position position="1"/>
    </location>
</feature>
<dbReference type="InterPro" id="IPR040442">
    <property type="entry name" value="Pyrv_kinase-like_dom_sf"/>
</dbReference>
<evidence type="ECO:0000259" key="27">
    <source>
        <dbReference type="Pfam" id="PF03328"/>
    </source>
</evidence>
<dbReference type="EC" id="4.1.3.25" evidence="19"/>
<evidence type="ECO:0000256" key="3">
    <source>
        <dbReference type="ARBA" id="ARBA00011233"/>
    </source>
</evidence>
<dbReference type="InterPro" id="IPR015813">
    <property type="entry name" value="Pyrv/PenolPyrv_kinase-like_dom"/>
</dbReference>
<comment type="function">
    <text evidence="16">Mitochondrial citramalyl-CoA lyase indirectly involved in the vitamin B12 metabolism. Converts citramalyl-CoA into acetyl-CoA and pyruvate in the C5-dicarboxylate catabolism pathway. The C5-dicarboxylate catabolism pathway is required to detoxify itaconate, a vitamin B12-poisoning metabolite. Also acts as a malate synthase in vitro, converting glyoxylate and acetyl-CoA to malate. Also displays malyl-CoA thioesterase activity. Also acts as a beta-methylmalate synthase in vitro, by mediating conversion of glyoxylate and propionyl-CoA to beta-methylmalate. Also has very weak citramalate synthase activity in vitro.</text>
</comment>
<dbReference type="AlphaFoldDB" id="B7Q3E5"/>
<dbReference type="Proteomes" id="UP000001555">
    <property type="component" value="Unassembled WGS sequence"/>
</dbReference>
<evidence type="ECO:0000256" key="5">
    <source>
        <dbReference type="ARBA" id="ARBA00022679"/>
    </source>
</evidence>
<dbReference type="InterPro" id="IPR040186">
    <property type="entry name" value="Citramalyl-CoA_lyase"/>
</dbReference>
<feature type="binding site" evidence="24">
    <location>
        <position position="172"/>
    </location>
    <ligand>
        <name>substrate</name>
    </ligand>
</feature>
<dbReference type="Pfam" id="PF03328">
    <property type="entry name" value="HpcH_HpaI"/>
    <property type="match status" value="1"/>
</dbReference>